<sequence>MTFPLNPRILGDVERRVMLFVATTRRIYVALSLLCRPFHTKIRIDQNSRLETVPLTQRWIVPLDNPSSDRFALSRSLPSRSGFFG</sequence>
<gene>
    <name evidence="1" type="ORF">BN77_p10889</name>
</gene>
<dbReference type="HOGENOM" id="CLU_2510393_0_0_5"/>
<dbReference type="EMBL" id="CANI01000036">
    <property type="protein sequence ID" value="CCM78239.1"/>
    <property type="molecule type" value="Genomic_DNA"/>
</dbReference>
<evidence type="ECO:0000313" key="1">
    <source>
        <dbReference type="EMBL" id="CCM78239.1"/>
    </source>
</evidence>
<dbReference type="AlphaFoldDB" id="K0Q577"/>
<accession>K0Q577</accession>
<organism evidence="1 2">
    <name type="scientific">Rhizobium mesoamericanum STM3625</name>
    <dbReference type="NCBI Taxonomy" id="1211777"/>
    <lineage>
        <taxon>Bacteria</taxon>
        <taxon>Pseudomonadati</taxon>
        <taxon>Pseudomonadota</taxon>
        <taxon>Alphaproteobacteria</taxon>
        <taxon>Hyphomicrobiales</taxon>
        <taxon>Rhizobiaceae</taxon>
        <taxon>Rhizobium/Agrobacterium group</taxon>
        <taxon>Rhizobium</taxon>
    </lineage>
</organism>
<keyword evidence="2" id="KW-1185">Reference proteome</keyword>
<protein>
    <submittedName>
        <fullName evidence="1">Uncharacterized protein</fullName>
    </submittedName>
</protein>
<proteinExistence type="predicted"/>
<reference evidence="1 2" key="1">
    <citation type="journal article" date="2013" name="Genome Announc.">
        <title>Draft Genome Sequence of Rhizobium mesoamericanum STM3625, a Nitrogen-Fixing Symbiont of Mimosa pudica Isolated in French Guiana (South America).</title>
        <authorList>
            <person name="Moulin L."/>
            <person name="Mornico D."/>
            <person name="Melkonian R."/>
            <person name="Klonowska A."/>
        </authorList>
    </citation>
    <scope>NUCLEOTIDE SEQUENCE [LARGE SCALE GENOMIC DNA]</scope>
    <source>
        <strain evidence="1 2">STM3625</strain>
    </source>
</reference>
<name>K0Q577_9HYPH</name>
<comment type="caution">
    <text evidence="1">The sequence shown here is derived from an EMBL/GenBank/DDBJ whole genome shotgun (WGS) entry which is preliminary data.</text>
</comment>
<evidence type="ECO:0000313" key="2">
    <source>
        <dbReference type="Proteomes" id="UP000009319"/>
    </source>
</evidence>
<dbReference type="Proteomes" id="UP000009319">
    <property type="component" value="Unassembled WGS sequence"/>
</dbReference>